<feature type="transmembrane region" description="Helical" evidence="1">
    <location>
        <begin position="73"/>
        <end position="102"/>
    </location>
</feature>
<name>A0A5B7CJD9_PORTR</name>
<dbReference type="AlphaFoldDB" id="A0A5B7CJD9"/>
<keyword evidence="1" id="KW-0812">Transmembrane</keyword>
<proteinExistence type="predicted"/>
<dbReference type="EMBL" id="VSRR010000088">
    <property type="protein sequence ID" value="MPC09822.1"/>
    <property type="molecule type" value="Genomic_DNA"/>
</dbReference>
<evidence type="ECO:0000313" key="2">
    <source>
        <dbReference type="EMBL" id="MPC09822.1"/>
    </source>
</evidence>
<gene>
    <name evidence="2" type="ORF">E2C01_002440</name>
</gene>
<keyword evidence="1" id="KW-0472">Membrane</keyword>
<protein>
    <submittedName>
        <fullName evidence="2">Uncharacterized protein</fullName>
    </submittedName>
</protein>
<accession>A0A5B7CJD9</accession>
<dbReference type="OrthoDB" id="10061976at2759"/>
<keyword evidence="1" id="KW-1133">Transmembrane helix</keyword>
<keyword evidence="3" id="KW-1185">Reference proteome</keyword>
<evidence type="ECO:0000256" key="1">
    <source>
        <dbReference type="SAM" id="Phobius"/>
    </source>
</evidence>
<reference evidence="2 3" key="1">
    <citation type="submission" date="2019-05" db="EMBL/GenBank/DDBJ databases">
        <title>Another draft genome of Portunus trituberculatus and its Hox gene families provides insights of decapod evolution.</title>
        <authorList>
            <person name="Jeong J.-H."/>
            <person name="Song I."/>
            <person name="Kim S."/>
            <person name="Choi T."/>
            <person name="Kim D."/>
            <person name="Ryu S."/>
            <person name="Kim W."/>
        </authorList>
    </citation>
    <scope>NUCLEOTIDE SEQUENCE [LARGE SCALE GENOMIC DNA]</scope>
    <source>
        <tissue evidence="2">Muscle</tissue>
    </source>
</reference>
<sequence length="114" mass="13096">MHRTISVRLSNSTWQATTPGSTGSHSLHHFHTLPHYRDRVPGGKLQPATMQTPAWIKRFWADFLHKEFMPIKILFFLMYGGVPTWIPVGMSIKSSIILTLLYTSTSRHLHTRQA</sequence>
<dbReference type="Proteomes" id="UP000324222">
    <property type="component" value="Unassembled WGS sequence"/>
</dbReference>
<evidence type="ECO:0000313" key="3">
    <source>
        <dbReference type="Proteomes" id="UP000324222"/>
    </source>
</evidence>
<comment type="caution">
    <text evidence="2">The sequence shown here is derived from an EMBL/GenBank/DDBJ whole genome shotgun (WGS) entry which is preliminary data.</text>
</comment>
<organism evidence="2 3">
    <name type="scientific">Portunus trituberculatus</name>
    <name type="common">Swimming crab</name>
    <name type="synonym">Neptunus trituberculatus</name>
    <dbReference type="NCBI Taxonomy" id="210409"/>
    <lineage>
        <taxon>Eukaryota</taxon>
        <taxon>Metazoa</taxon>
        <taxon>Ecdysozoa</taxon>
        <taxon>Arthropoda</taxon>
        <taxon>Crustacea</taxon>
        <taxon>Multicrustacea</taxon>
        <taxon>Malacostraca</taxon>
        <taxon>Eumalacostraca</taxon>
        <taxon>Eucarida</taxon>
        <taxon>Decapoda</taxon>
        <taxon>Pleocyemata</taxon>
        <taxon>Brachyura</taxon>
        <taxon>Eubrachyura</taxon>
        <taxon>Portunoidea</taxon>
        <taxon>Portunidae</taxon>
        <taxon>Portuninae</taxon>
        <taxon>Portunus</taxon>
    </lineage>
</organism>